<dbReference type="EMBL" id="VSSQ01046354">
    <property type="protein sequence ID" value="MPN00324.1"/>
    <property type="molecule type" value="Genomic_DNA"/>
</dbReference>
<comment type="caution">
    <text evidence="1">The sequence shown here is derived from an EMBL/GenBank/DDBJ whole genome shotgun (WGS) entry which is preliminary data.</text>
</comment>
<protein>
    <submittedName>
        <fullName evidence="1">Uncharacterized protein</fullName>
    </submittedName>
</protein>
<reference evidence="1" key="1">
    <citation type="submission" date="2019-08" db="EMBL/GenBank/DDBJ databases">
        <authorList>
            <person name="Kucharzyk K."/>
            <person name="Murdoch R.W."/>
            <person name="Higgins S."/>
            <person name="Loffler F."/>
        </authorList>
    </citation>
    <scope>NUCLEOTIDE SEQUENCE</scope>
</reference>
<dbReference type="AlphaFoldDB" id="A0A645EHU6"/>
<gene>
    <name evidence="1" type="ORF">SDC9_147518</name>
</gene>
<proteinExistence type="predicted"/>
<accession>A0A645EHU6</accession>
<name>A0A645EHU6_9ZZZZ</name>
<evidence type="ECO:0000313" key="1">
    <source>
        <dbReference type="EMBL" id="MPN00324.1"/>
    </source>
</evidence>
<organism evidence="1">
    <name type="scientific">bioreactor metagenome</name>
    <dbReference type="NCBI Taxonomy" id="1076179"/>
    <lineage>
        <taxon>unclassified sequences</taxon>
        <taxon>metagenomes</taxon>
        <taxon>ecological metagenomes</taxon>
    </lineage>
</organism>
<sequence length="178" mass="20552">MQCFVRWAMFPTTFIRTIFCVISRAVMQTALRQTRKSWISIFAAPVSAAACLPSRSPARTRVRAPSVRVPAQLLCWNRFKRDWLAQASGIRCARFMRFYSKSICNISSKPARKRSKKKNAWPRCRSMRRFGICSWHYWISSAKFWAISKSGAQVSYVFWKKACAAPPSVLYPARQIKA</sequence>